<accession>A0A182S5Z7</accession>
<feature type="compositionally biased region" description="Basic and acidic residues" evidence="1">
    <location>
        <begin position="263"/>
        <end position="285"/>
    </location>
</feature>
<dbReference type="Proteomes" id="UP000075901">
    <property type="component" value="Unassembled WGS sequence"/>
</dbReference>
<feature type="region of interest" description="Disordered" evidence="1">
    <location>
        <begin position="85"/>
        <end position="164"/>
    </location>
</feature>
<reference evidence="3" key="1">
    <citation type="submission" date="2013-09" db="EMBL/GenBank/DDBJ databases">
        <title>The Genome Sequence of Anopheles maculatus species B.</title>
        <authorList>
            <consortium name="The Broad Institute Genomics Platform"/>
            <person name="Neafsey D.E."/>
            <person name="Besansky N."/>
            <person name="Howell P."/>
            <person name="Walton C."/>
            <person name="Young S.K."/>
            <person name="Zeng Q."/>
            <person name="Gargeya S."/>
            <person name="Fitzgerald M."/>
            <person name="Haas B."/>
            <person name="Abouelleil A."/>
            <person name="Allen A.W."/>
            <person name="Alvarado L."/>
            <person name="Arachchi H.M."/>
            <person name="Berlin A.M."/>
            <person name="Chapman S.B."/>
            <person name="Gainer-Dewar J."/>
            <person name="Goldberg J."/>
            <person name="Griggs A."/>
            <person name="Gujja S."/>
            <person name="Hansen M."/>
            <person name="Howarth C."/>
            <person name="Imamovic A."/>
            <person name="Ireland A."/>
            <person name="Larimer J."/>
            <person name="McCowan C."/>
            <person name="Murphy C."/>
            <person name="Pearson M."/>
            <person name="Poon T.W."/>
            <person name="Priest M."/>
            <person name="Roberts A."/>
            <person name="Saif S."/>
            <person name="Shea T."/>
            <person name="Sisk P."/>
            <person name="Sykes S."/>
            <person name="Wortman J."/>
            <person name="Nusbaum C."/>
            <person name="Birren B."/>
        </authorList>
    </citation>
    <scope>NUCLEOTIDE SEQUENCE [LARGE SCALE GENOMIC DNA]</scope>
    <source>
        <strain evidence="3">maculatus3</strain>
    </source>
</reference>
<dbReference type="GO" id="GO:0000226">
    <property type="term" value="P:microtubule cytoskeleton organization"/>
    <property type="evidence" value="ECO:0007669"/>
    <property type="project" value="TreeGrafter"/>
</dbReference>
<dbReference type="AlphaFoldDB" id="A0A182S5Z7"/>
<reference evidence="2" key="2">
    <citation type="submission" date="2020-05" db="UniProtKB">
        <authorList>
            <consortium name="EnsemblMetazoa"/>
        </authorList>
    </citation>
    <scope>IDENTIFICATION</scope>
    <source>
        <strain evidence="2">maculatus3</strain>
    </source>
</reference>
<dbReference type="GO" id="GO:0016324">
    <property type="term" value="C:apical plasma membrane"/>
    <property type="evidence" value="ECO:0007669"/>
    <property type="project" value="TreeGrafter"/>
</dbReference>
<feature type="compositionally biased region" description="Gly residues" evidence="1">
    <location>
        <begin position="11"/>
        <end position="24"/>
    </location>
</feature>
<feature type="compositionally biased region" description="Low complexity" evidence="1">
    <location>
        <begin position="108"/>
        <end position="133"/>
    </location>
</feature>
<feature type="compositionally biased region" description="Gly residues" evidence="1">
    <location>
        <begin position="216"/>
        <end position="233"/>
    </location>
</feature>
<dbReference type="GO" id="GO:0051660">
    <property type="term" value="P:establishment of centrosome localization"/>
    <property type="evidence" value="ECO:0007669"/>
    <property type="project" value="TreeGrafter"/>
</dbReference>
<dbReference type="GO" id="GO:0043296">
    <property type="term" value="C:apical junction complex"/>
    <property type="evidence" value="ECO:0007669"/>
    <property type="project" value="TreeGrafter"/>
</dbReference>
<dbReference type="GO" id="GO:0005938">
    <property type="term" value="C:cell cortex"/>
    <property type="evidence" value="ECO:0007669"/>
    <property type="project" value="TreeGrafter"/>
</dbReference>
<organism evidence="2 3">
    <name type="scientific">Anopheles maculatus</name>
    <dbReference type="NCBI Taxonomy" id="74869"/>
    <lineage>
        <taxon>Eukaryota</taxon>
        <taxon>Metazoa</taxon>
        <taxon>Ecdysozoa</taxon>
        <taxon>Arthropoda</taxon>
        <taxon>Hexapoda</taxon>
        <taxon>Insecta</taxon>
        <taxon>Pterygota</taxon>
        <taxon>Neoptera</taxon>
        <taxon>Endopterygota</taxon>
        <taxon>Diptera</taxon>
        <taxon>Nematocera</taxon>
        <taxon>Culicoidea</taxon>
        <taxon>Culicidae</taxon>
        <taxon>Anophelinae</taxon>
        <taxon>Anopheles</taxon>
        <taxon>Anopheles maculatus group</taxon>
    </lineage>
</organism>
<feature type="compositionally biased region" description="Polar residues" evidence="1">
    <location>
        <begin position="237"/>
        <end position="255"/>
    </location>
</feature>
<name>A0A182S5Z7_9DIPT</name>
<feature type="compositionally biased region" description="Polar residues" evidence="1">
    <location>
        <begin position="25"/>
        <end position="62"/>
    </location>
</feature>
<feature type="compositionally biased region" description="Polar residues" evidence="1">
    <location>
        <begin position="139"/>
        <end position="162"/>
    </location>
</feature>
<dbReference type="InterPro" id="IPR052213">
    <property type="entry name" value="PAR3"/>
</dbReference>
<evidence type="ECO:0000256" key="1">
    <source>
        <dbReference type="SAM" id="MobiDB-lite"/>
    </source>
</evidence>
<dbReference type="GO" id="GO:0030010">
    <property type="term" value="P:establishment of cell polarity"/>
    <property type="evidence" value="ECO:0007669"/>
    <property type="project" value="TreeGrafter"/>
</dbReference>
<dbReference type="GO" id="GO:0045197">
    <property type="term" value="P:establishment or maintenance of epithelial cell apical/basal polarity"/>
    <property type="evidence" value="ECO:0007669"/>
    <property type="project" value="TreeGrafter"/>
</dbReference>
<sequence length="302" mass="31507">MEQRSAAALTNGGGEDLQMGGTGPNSGTTVIYLSADKQSQQNSTPQQTHPGVAQQQQQSKRYSNPVLDRLTGGSAAAVVVNSGSTGSLQHTSSLPLGLTTGGGGGGSSDTLTGGHYIRNSSTHSSTSTMNSQQQHHHAPNNQRPSGQRSFAPSTTSLVQPSPAQHGLRNESYYMATKDHWSTTSSATSLNGSNVVLIEEDPEPTSPTFHITRSLEGNGGGASSGMPGAGGMLGNGSTSTPNGADATYASQLSLETNPPPSDAFSRDAIGRRSMSEKHHAAMDARETGTYQRNKKLREKRDRD</sequence>
<feature type="region of interest" description="Disordered" evidence="1">
    <location>
        <begin position="1"/>
        <end position="62"/>
    </location>
</feature>
<dbReference type="GO" id="GO:0007155">
    <property type="term" value="P:cell adhesion"/>
    <property type="evidence" value="ECO:0007669"/>
    <property type="project" value="TreeGrafter"/>
</dbReference>
<dbReference type="PANTHER" id="PTHR16484:SF17">
    <property type="entry name" value="BAZOOKA, ISOFORM B"/>
    <property type="match status" value="1"/>
</dbReference>
<dbReference type="EnsemblMetazoa" id="AMAM000325-RA">
    <property type="protein sequence ID" value="AMAM000325-PA"/>
    <property type="gene ID" value="AMAM000325"/>
</dbReference>
<keyword evidence="3" id="KW-1185">Reference proteome</keyword>
<feature type="region of interest" description="Disordered" evidence="1">
    <location>
        <begin position="213"/>
        <end position="302"/>
    </location>
</feature>
<dbReference type="VEuPathDB" id="VectorBase:AMAM000325"/>
<dbReference type="GO" id="GO:0005912">
    <property type="term" value="C:adherens junction"/>
    <property type="evidence" value="ECO:0007669"/>
    <property type="project" value="TreeGrafter"/>
</dbReference>
<dbReference type="PANTHER" id="PTHR16484">
    <property type="entry name" value="PARTITIONING DEFECTIVE 3 RELATED"/>
    <property type="match status" value="1"/>
</dbReference>
<protein>
    <submittedName>
        <fullName evidence="2">Uncharacterized protein</fullName>
    </submittedName>
</protein>
<evidence type="ECO:0000313" key="2">
    <source>
        <dbReference type="EnsemblMetazoa" id="AMAM000325-PA"/>
    </source>
</evidence>
<proteinExistence type="predicted"/>
<dbReference type="GO" id="GO:0035091">
    <property type="term" value="F:phosphatidylinositol binding"/>
    <property type="evidence" value="ECO:0007669"/>
    <property type="project" value="TreeGrafter"/>
</dbReference>
<evidence type="ECO:0000313" key="3">
    <source>
        <dbReference type="Proteomes" id="UP000075901"/>
    </source>
</evidence>
<dbReference type="GO" id="GO:0008104">
    <property type="term" value="P:intracellular protein localization"/>
    <property type="evidence" value="ECO:0007669"/>
    <property type="project" value="TreeGrafter"/>
</dbReference>